<dbReference type="Proteomes" id="UP000319342">
    <property type="component" value="Chromosome"/>
</dbReference>
<dbReference type="OrthoDB" id="9804945at2"/>
<gene>
    <name evidence="3" type="ORF">Pla163_12870</name>
</gene>
<feature type="domain" description="SET" evidence="2">
    <location>
        <begin position="42"/>
        <end position="137"/>
    </location>
</feature>
<dbReference type="Gene3D" id="2.170.270.10">
    <property type="entry name" value="SET domain"/>
    <property type="match status" value="1"/>
</dbReference>
<sequence length="144" mass="15897">MPTKSFPTTSKKPSVRPSADGSFTKAQAEKVTGKKLLDFDTPLVQVRQSAVHGLGLFAAARIAKGALIGTAQGRRTKRNNDHVLWIEEHDGEVWGLEPLNEFRFTNHDDDPNAIFFGEELYAARAIAKGEEICFHYDGDVEPAD</sequence>
<dbReference type="SMART" id="SM00317">
    <property type="entry name" value="SET"/>
    <property type="match status" value="1"/>
</dbReference>
<feature type="compositionally biased region" description="Polar residues" evidence="1">
    <location>
        <begin position="1"/>
        <end position="12"/>
    </location>
</feature>
<dbReference type="PROSITE" id="PS50280">
    <property type="entry name" value="SET"/>
    <property type="match status" value="1"/>
</dbReference>
<dbReference type="Pfam" id="PF00856">
    <property type="entry name" value="SET"/>
    <property type="match status" value="1"/>
</dbReference>
<name>A0A518CY71_9BACT</name>
<evidence type="ECO:0000259" key="2">
    <source>
        <dbReference type="PROSITE" id="PS50280"/>
    </source>
</evidence>
<dbReference type="AlphaFoldDB" id="A0A518CY71"/>
<proteinExistence type="predicted"/>
<dbReference type="InterPro" id="IPR001214">
    <property type="entry name" value="SET_dom"/>
</dbReference>
<evidence type="ECO:0000313" key="3">
    <source>
        <dbReference type="EMBL" id="QDU84182.1"/>
    </source>
</evidence>
<dbReference type="InterPro" id="IPR046341">
    <property type="entry name" value="SET_dom_sf"/>
</dbReference>
<dbReference type="EMBL" id="CP036290">
    <property type="protein sequence ID" value="QDU84182.1"/>
    <property type="molecule type" value="Genomic_DNA"/>
</dbReference>
<organism evidence="3 4">
    <name type="scientific">Rohdeia mirabilis</name>
    <dbReference type="NCBI Taxonomy" id="2528008"/>
    <lineage>
        <taxon>Bacteria</taxon>
        <taxon>Pseudomonadati</taxon>
        <taxon>Planctomycetota</taxon>
        <taxon>Planctomycetia</taxon>
        <taxon>Planctomycetia incertae sedis</taxon>
        <taxon>Rohdeia</taxon>
    </lineage>
</organism>
<dbReference type="SUPFAM" id="SSF82199">
    <property type="entry name" value="SET domain"/>
    <property type="match status" value="1"/>
</dbReference>
<evidence type="ECO:0000313" key="4">
    <source>
        <dbReference type="Proteomes" id="UP000319342"/>
    </source>
</evidence>
<reference evidence="3 4" key="1">
    <citation type="submission" date="2019-02" db="EMBL/GenBank/DDBJ databases">
        <title>Deep-cultivation of Planctomycetes and their phenomic and genomic characterization uncovers novel biology.</title>
        <authorList>
            <person name="Wiegand S."/>
            <person name="Jogler M."/>
            <person name="Boedeker C."/>
            <person name="Pinto D."/>
            <person name="Vollmers J."/>
            <person name="Rivas-Marin E."/>
            <person name="Kohn T."/>
            <person name="Peeters S.H."/>
            <person name="Heuer A."/>
            <person name="Rast P."/>
            <person name="Oberbeckmann S."/>
            <person name="Bunk B."/>
            <person name="Jeske O."/>
            <person name="Meyerdierks A."/>
            <person name="Storesund J.E."/>
            <person name="Kallscheuer N."/>
            <person name="Luecker S."/>
            <person name="Lage O.M."/>
            <person name="Pohl T."/>
            <person name="Merkel B.J."/>
            <person name="Hornburger P."/>
            <person name="Mueller R.-W."/>
            <person name="Bruemmer F."/>
            <person name="Labrenz M."/>
            <person name="Spormann A.M."/>
            <person name="Op den Camp H."/>
            <person name="Overmann J."/>
            <person name="Amann R."/>
            <person name="Jetten M.S.M."/>
            <person name="Mascher T."/>
            <person name="Medema M.H."/>
            <person name="Devos D.P."/>
            <person name="Kaster A.-K."/>
            <person name="Ovreas L."/>
            <person name="Rohde M."/>
            <person name="Galperin M.Y."/>
            <person name="Jogler C."/>
        </authorList>
    </citation>
    <scope>NUCLEOTIDE SEQUENCE [LARGE SCALE GENOMIC DNA]</scope>
    <source>
        <strain evidence="3 4">Pla163</strain>
    </source>
</reference>
<accession>A0A518CY71</accession>
<dbReference type="RefSeq" id="WP_145185250.1">
    <property type="nucleotide sequence ID" value="NZ_CP036290.1"/>
</dbReference>
<feature type="region of interest" description="Disordered" evidence="1">
    <location>
        <begin position="1"/>
        <end position="25"/>
    </location>
</feature>
<evidence type="ECO:0000256" key="1">
    <source>
        <dbReference type="SAM" id="MobiDB-lite"/>
    </source>
</evidence>
<protein>
    <submittedName>
        <fullName evidence="3">SET domain protein</fullName>
    </submittedName>
</protein>
<keyword evidence="4" id="KW-1185">Reference proteome</keyword>